<protein>
    <submittedName>
        <fullName evidence="2">Uncharacterized protein</fullName>
    </submittedName>
</protein>
<reference evidence="3" key="1">
    <citation type="submission" date="2013-01" db="EMBL/GenBank/DDBJ databases">
        <title>Draft Genome Sequence of a Mulberry Tree, Morus notabilis C.K. Schneid.</title>
        <authorList>
            <person name="He N."/>
            <person name="Zhao S."/>
        </authorList>
    </citation>
    <scope>NUCLEOTIDE SEQUENCE</scope>
</reference>
<organism evidence="2 3">
    <name type="scientific">Morus notabilis</name>
    <dbReference type="NCBI Taxonomy" id="981085"/>
    <lineage>
        <taxon>Eukaryota</taxon>
        <taxon>Viridiplantae</taxon>
        <taxon>Streptophyta</taxon>
        <taxon>Embryophyta</taxon>
        <taxon>Tracheophyta</taxon>
        <taxon>Spermatophyta</taxon>
        <taxon>Magnoliopsida</taxon>
        <taxon>eudicotyledons</taxon>
        <taxon>Gunneridae</taxon>
        <taxon>Pentapetalae</taxon>
        <taxon>rosids</taxon>
        <taxon>fabids</taxon>
        <taxon>Rosales</taxon>
        <taxon>Moraceae</taxon>
        <taxon>Moreae</taxon>
        <taxon>Morus</taxon>
    </lineage>
</organism>
<dbReference type="AlphaFoldDB" id="W9RHC1"/>
<feature type="region of interest" description="Disordered" evidence="1">
    <location>
        <begin position="91"/>
        <end position="125"/>
    </location>
</feature>
<name>W9RHC1_9ROSA</name>
<gene>
    <name evidence="2" type="ORF">L484_021357</name>
</gene>
<proteinExistence type="predicted"/>
<dbReference type="Proteomes" id="UP000030645">
    <property type="component" value="Unassembled WGS sequence"/>
</dbReference>
<feature type="compositionally biased region" description="Basic and acidic residues" evidence="1">
    <location>
        <begin position="52"/>
        <end position="71"/>
    </location>
</feature>
<dbReference type="EMBL" id="KE345061">
    <property type="protein sequence ID" value="EXB92373.1"/>
    <property type="molecule type" value="Genomic_DNA"/>
</dbReference>
<feature type="region of interest" description="Disordered" evidence="1">
    <location>
        <begin position="52"/>
        <end position="77"/>
    </location>
</feature>
<evidence type="ECO:0000313" key="3">
    <source>
        <dbReference type="Proteomes" id="UP000030645"/>
    </source>
</evidence>
<sequence length="125" mass="13780">MARSRASSSSSSPATMAAAVVLLCHDIEASNLRTSYPWRNIYRGREERNIGMRGRERGERNRQDVEADTLKSKTRAKLQISSSNLETISMAAPSCVEKRSSTGGVARRQEGKKLTDPIMTPLIPS</sequence>
<keyword evidence="3" id="KW-1185">Reference proteome</keyword>
<accession>W9RHC1</accession>
<evidence type="ECO:0000256" key="1">
    <source>
        <dbReference type="SAM" id="MobiDB-lite"/>
    </source>
</evidence>
<evidence type="ECO:0000313" key="2">
    <source>
        <dbReference type="EMBL" id="EXB92373.1"/>
    </source>
</evidence>